<dbReference type="AlphaFoldDB" id="A0A3L6SFA7"/>
<organism evidence="1 2">
    <name type="scientific">Panicum miliaceum</name>
    <name type="common">Proso millet</name>
    <name type="synonym">Broomcorn millet</name>
    <dbReference type="NCBI Taxonomy" id="4540"/>
    <lineage>
        <taxon>Eukaryota</taxon>
        <taxon>Viridiplantae</taxon>
        <taxon>Streptophyta</taxon>
        <taxon>Embryophyta</taxon>
        <taxon>Tracheophyta</taxon>
        <taxon>Spermatophyta</taxon>
        <taxon>Magnoliopsida</taxon>
        <taxon>Liliopsida</taxon>
        <taxon>Poales</taxon>
        <taxon>Poaceae</taxon>
        <taxon>PACMAD clade</taxon>
        <taxon>Panicoideae</taxon>
        <taxon>Panicodae</taxon>
        <taxon>Paniceae</taxon>
        <taxon>Panicinae</taxon>
        <taxon>Panicum</taxon>
        <taxon>Panicum sect. Panicum</taxon>
    </lineage>
</organism>
<comment type="caution">
    <text evidence="1">The sequence shown here is derived from an EMBL/GenBank/DDBJ whole genome shotgun (WGS) entry which is preliminary data.</text>
</comment>
<gene>
    <name evidence="1" type="ORF">C2845_PM02G06750</name>
</gene>
<evidence type="ECO:0000313" key="1">
    <source>
        <dbReference type="EMBL" id="RLN18606.1"/>
    </source>
</evidence>
<sequence length="106" mass="11907">MISVWLLSSAAGGGWARHAVIDAEGLYGLWRRICWKHAAAYRSSWTTRGIVLLQSFANIFYLVATGEEALIVLDVETEEMRRVNRKGNGLAYVLDLESRLSAMKTF</sequence>
<proteinExistence type="predicted"/>
<name>A0A3L6SFA7_PANMI</name>
<dbReference type="EMBL" id="PQIB02000005">
    <property type="protein sequence ID" value="RLN18606.1"/>
    <property type="molecule type" value="Genomic_DNA"/>
</dbReference>
<accession>A0A3L6SFA7</accession>
<keyword evidence="2" id="KW-1185">Reference proteome</keyword>
<protein>
    <submittedName>
        <fullName evidence="1">Uncharacterized protein</fullName>
    </submittedName>
</protein>
<reference evidence="2" key="1">
    <citation type="journal article" date="2019" name="Nat. Commun.">
        <title>The genome of broomcorn millet.</title>
        <authorList>
            <person name="Zou C."/>
            <person name="Miki D."/>
            <person name="Li D."/>
            <person name="Tang Q."/>
            <person name="Xiao L."/>
            <person name="Rajput S."/>
            <person name="Deng P."/>
            <person name="Jia W."/>
            <person name="Huang R."/>
            <person name="Zhang M."/>
            <person name="Sun Y."/>
            <person name="Hu J."/>
            <person name="Fu X."/>
            <person name="Schnable P.S."/>
            <person name="Li F."/>
            <person name="Zhang H."/>
            <person name="Feng B."/>
            <person name="Zhu X."/>
            <person name="Liu R."/>
            <person name="Schnable J.C."/>
            <person name="Zhu J.-K."/>
            <person name="Zhang H."/>
        </authorList>
    </citation>
    <scope>NUCLEOTIDE SEQUENCE [LARGE SCALE GENOMIC DNA]</scope>
</reference>
<evidence type="ECO:0000313" key="2">
    <source>
        <dbReference type="Proteomes" id="UP000275267"/>
    </source>
</evidence>
<dbReference type="Proteomes" id="UP000275267">
    <property type="component" value="Unassembled WGS sequence"/>
</dbReference>